<dbReference type="PANTHER" id="PTHR43591:SF10">
    <property type="entry name" value="ABC TRANSMEMBRANE TYPE-1 DOMAIN-CONTAINING PROTEIN-RELATED"/>
    <property type="match status" value="1"/>
</dbReference>
<dbReference type="CDD" id="cd02440">
    <property type="entry name" value="AdoMet_MTases"/>
    <property type="match status" value="1"/>
</dbReference>
<feature type="compositionally biased region" description="Low complexity" evidence="1">
    <location>
        <begin position="1"/>
        <end position="19"/>
    </location>
</feature>
<dbReference type="STRING" id="1215338.A0A059JH82"/>
<dbReference type="AlphaFoldDB" id="A0A059JH82"/>
<comment type="caution">
    <text evidence="2">The sequence shown here is derived from an EMBL/GenBank/DDBJ whole genome shotgun (WGS) entry which is preliminary data.</text>
</comment>
<dbReference type="SUPFAM" id="SSF53335">
    <property type="entry name" value="S-adenosyl-L-methionine-dependent methyltransferases"/>
    <property type="match status" value="1"/>
</dbReference>
<dbReference type="OrthoDB" id="2013972at2759"/>
<organism evidence="2 3">
    <name type="scientific">Trichophyton interdigitale (strain MR816)</name>
    <dbReference type="NCBI Taxonomy" id="1215338"/>
    <lineage>
        <taxon>Eukaryota</taxon>
        <taxon>Fungi</taxon>
        <taxon>Dikarya</taxon>
        <taxon>Ascomycota</taxon>
        <taxon>Pezizomycotina</taxon>
        <taxon>Eurotiomycetes</taxon>
        <taxon>Eurotiomycetidae</taxon>
        <taxon>Onygenales</taxon>
        <taxon>Arthrodermataceae</taxon>
        <taxon>Trichophyton</taxon>
    </lineage>
</organism>
<sequence length="362" mass="40979">MASSPSVHSSPSKSHSPSQRPSPPQEVPEPDNPHGNPLEVDDEHDLDFPEDDSASDTTSIKTDICAYRFENGRRYHAYKAGAYWGPNDDRQNEQLDIAHHMFSLLLNGRLLLAPIDENIQTVLDLGTGTGIVRIPSDFADEYPSAEVIGTDLSPIQPAFVPPNLRFEIDDASEDWTFPEDHFDLIHIRALYGAISDWPKLYSQALKHLKPGAWFDHIEMSIEFRSDDGTVTDDHVLAVWSRTFIEAGERIGKTFRIADLAKKYMDDAGFENVVETRFKLPVGGWGKDKQIKRLGQWNLLHCEEGIEGWAMALLTRVMQWTYEEVQIFLAKMRAGLRDPKTHAYFYVVSVHGQKPYSARQTAL</sequence>
<dbReference type="Gene3D" id="3.40.50.150">
    <property type="entry name" value="Vaccinia Virus protein VP39"/>
    <property type="match status" value="1"/>
</dbReference>
<protein>
    <recommendedName>
        <fullName evidence="4">Methyltransferase domain-containing protein</fullName>
    </recommendedName>
</protein>
<dbReference type="Pfam" id="PF13489">
    <property type="entry name" value="Methyltransf_23"/>
    <property type="match status" value="1"/>
</dbReference>
<dbReference type="InterPro" id="IPR029063">
    <property type="entry name" value="SAM-dependent_MTases_sf"/>
</dbReference>
<evidence type="ECO:0000256" key="1">
    <source>
        <dbReference type="SAM" id="MobiDB-lite"/>
    </source>
</evidence>
<evidence type="ECO:0000313" key="2">
    <source>
        <dbReference type="EMBL" id="KDB27226.1"/>
    </source>
</evidence>
<dbReference type="PANTHER" id="PTHR43591">
    <property type="entry name" value="METHYLTRANSFERASE"/>
    <property type="match status" value="1"/>
</dbReference>
<dbReference type="EMBL" id="AOKY01000079">
    <property type="protein sequence ID" value="KDB27226.1"/>
    <property type="molecule type" value="Genomic_DNA"/>
</dbReference>
<reference evidence="2 3" key="1">
    <citation type="submission" date="2014-02" db="EMBL/GenBank/DDBJ databases">
        <title>The Genome Sequence of Trichophyton interdigitale MR816.</title>
        <authorList>
            <consortium name="The Broad Institute Genomics Platform"/>
            <person name="Cuomo C.A."/>
            <person name="White T.C."/>
            <person name="Graser Y."/>
            <person name="Martinez-Rossi N."/>
            <person name="Heitman J."/>
            <person name="Young S.K."/>
            <person name="Zeng Q."/>
            <person name="Gargeya S."/>
            <person name="Abouelleil A."/>
            <person name="Alvarado L."/>
            <person name="Chapman S.B."/>
            <person name="Gainer-Dewar J."/>
            <person name="Goldberg J."/>
            <person name="Griggs A."/>
            <person name="Gujja S."/>
            <person name="Hansen M."/>
            <person name="Howarth C."/>
            <person name="Imamovic A."/>
            <person name="Larimer J."/>
            <person name="Martinez D."/>
            <person name="Murphy C."/>
            <person name="Pearson M.D."/>
            <person name="Persinoti G."/>
            <person name="Poon T."/>
            <person name="Priest M."/>
            <person name="Roberts A.D."/>
            <person name="Saif S."/>
            <person name="Shea T.D."/>
            <person name="Sykes S.N."/>
            <person name="Wortman J."/>
            <person name="Nusbaum C."/>
            <person name="Birren B."/>
        </authorList>
    </citation>
    <scope>NUCLEOTIDE SEQUENCE [LARGE SCALE GENOMIC DNA]</scope>
    <source>
        <strain evidence="2 3">MR816</strain>
    </source>
</reference>
<evidence type="ECO:0000313" key="3">
    <source>
        <dbReference type="Proteomes" id="UP000024533"/>
    </source>
</evidence>
<feature type="compositionally biased region" description="Acidic residues" evidence="1">
    <location>
        <begin position="39"/>
        <end position="54"/>
    </location>
</feature>
<dbReference type="GO" id="GO:0008168">
    <property type="term" value="F:methyltransferase activity"/>
    <property type="evidence" value="ECO:0007669"/>
    <property type="project" value="TreeGrafter"/>
</dbReference>
<feature type="region of interest" description="Disordered" evidence="1">
    <location>
        <begin position="1"/>
        <end position="57"/>
    </location>
</feature>
<keyword evidence="3" id="KW-1185">Reference proteome</keyword>
<dbReference type="OMA" id="WNLLHIT"/>
<accession>A0A059JH82</accession>
<name>A0A059JH82_TRIIM</name>
<dbReference type="Proteomes" id="UP000024533">
    <property type="component" value="Unassembled WGS sequence"/>
</dbReference>
<gene>
    <name evidence="2" type="ORF">H109_00979</name>
</gene>
<dbReference type="HOGENOM" id="CLU_010595_0_2_1"/>
<proteinExistence type="predicted"/>
<evidence type="ECO:0008006" key="4">
    <source>
        <dbReference type="Google" id="ProtNLM"/>
    </source>
</evidence>